<dbReference type="Proteomes" id="UP000019087">
    <property type="component" value="Chromosome"/>
</dbReference>
<evidence type="ECO:0000256" key="5">
    <source>
        <dbReference type="ARBA" id="ARBA00022694"/>
    </source>
</evidence>
<evidence type="ECO:0000256" key="12">
    <source>
        <dbReference type="RuleBase" id="RU003784"/>
    </source>
</evidence>
<comment type="cofactor">
    <cofactor evidence="1 10">
        <name>Mg(2+)</name>
        <dbReference type="ChEBI" id="CHEBI:18420"/>
    </cofactor>
</comment>
<comment type="similarity">
    <text evidence="3 10 13">Belongs to the IPP transferase family.</text>
</comment>
<evidence type="ECO:0000256" key="1">
    <source>
        <dbReference type="ARBA" id="ARBA00001946"/>
    </source>
</evidence>
<dbReference type="EMBL" id="CP002697">
    <property type="protein sequence ID" value="AHG59837.1"/>
    <property type="molecule type" value="Genomic_DNA"/>
</dbReference>
<reference evidence="14 15" key="1">
    <citation type="journal article" date="2013" name="BMC Genomics">
        <title>Comparative analysis of genome sequences from four strains of the Buchnera aphidicola Mp endosymbion of the green peach aphid, Myzus persicae.</title>
        <authorList>
            <person name="Jiang Z."/>
            <person name="Jones D.H."/>
            <person name="Khuri S."/>
            <person name="Tsinoremas N.F."/>
            <person name="Wyss T."/>
            <person name="Jander G."/>
            <person name="Wilson A.C."/>
        </authorList>
    </citation>
    <scope>NUCLEOTIDE SEQUENCE [LARGE SCALE GENOMIC DNA]</scope>
    <source>
        <strain evidence="15">str. USDA (Myzus persicae)</strain>
    </source>
</reference>
<dbReference type="HAMAP" id="MF_00185">
    <property type="entry name" value="IPP_trans"/>
    <property type="match status" value="1"/>
</dbReference>
<dbReference type="Gene3D" id="3.40.50.300">
    <property type="entry name" value="P-loop containing nucleotide triphosphate hydrolases"/>
    <property type="match status" value="1"/>
</dbReference>
<evidence type="ECO:0000256" key="6">
    <source>
        <dbReference type="ARBA" id="ARBA00022741"/>
    </source>
</evidence>
<protein>
    <recommendedName>
        <fullName evidence="10">tRNA dimethylallyltransferase</fullName>
        <ecNumber evidence="10">2.5.1.75</ecNumber>
    </recommendedName>
    <alternativeName>
        <fullName evidence="10">Dimethylallyl diphosphate:tRNA dimethylallyltransferase</fullName>
        <shortName evidence="10">DMAPP:tRNA dimethylallyltransferase</shortName>
        <shortName evidence="10">DMATase</shortName>
    </alternativeName>
    <alternativeName>
        <fullName evidence="10">Isopentenyl-diphosphate:tRNA isopentenyltransferase</fullName>
        <shortName evidence="10">IPP transferase</shortName>
        <shortName evidence="10">IPPT</shortName>
        <shortName evidence="10">IPTase</shortName>
    </alternativeName>
</protein>
<sequence length="323" mass="38457">MYVKNMNFNNKKKLPLVIFLMGPTASGKSQLAIHLRRYLPIELISVDSALIYRGMNIGTAKPSFFDLYNHPHRLLNIKDPIEYYSAAEFQKDALKEINKVIELGKIPFLVGGTMFYYNVLLHGLSFLPAANIKVREYLLQKYHKKEFLYKKLKIIDPISANRIHKNDFYRILRALEVFYLSGKNLTELKKNKNYQFPYNIAQFSMMPPSKEWLNNRIELRIKKMLMLGFQEEVEILFFRGDLHRHLPSIHCIGYRQMWEYLEYKISYQEMVHKIIYATRKLAKNQLTWLKRWKNLHIILSNSCINILIDQILNKLQKISKEYI</sequence>
<accession>W0P314</accession>
<evidence type="ECO:0000256" key="13">
    <source>
        <dbReference type="RuleBase" id="RU003785"/>
    </source>
</evidence>
<keyword evidence="6 10" id="KW-0547">Nucleotide-binding</keyword>
<evidence type="ECO:0000313" key="14">
    <source>
        <dbReference type="EMBL" id="AHG59837.1"/>
    </source>
</evidence>
<comment type="catalytic activity">
    <reaction evidence="9 10 11">
        <text>adenosine(37) in tRNA + dimethylallyl diphosphate = N(6)-dimethylallyladenosine(37) in tRNA + diphosphate</text>
        <dbReference type="Rhea" id="RHEA:26482"/>
        <dbReference type="Rhea" id="RHEA-COMP:10162"/>
        <dbReference type="Rhea" id="RHEA-COMP:10375"/>
        <dbReference type="ChEBI" id="CHEBI:33019"/>
        <dbReference type="ChEBI" id="CHEBI:57623"/>
        <dbReference type="ChEBI" id="CHEBI:74411"/>
        <dbReference type="ChEBI" id="CHEBI:74415"/>
        <dbReference type="EC" id="2.5.1.75"/>
    </reaction>
</comment>
<evidence type="ECO:0000256" key="3">
    <source>
        <dbReference type="ARBA" id="ARBA00005842"/>
    </source>
</evidence>
<dbReference type="GO" id="GO:0052381">
    <property type="term" value="F:tRNA dimethylallyltransferase activity"/>
    <property type="evidence" value="ECO:0007669"/>
    <property type="project" value="UniProtKB-UniRule"/>
</dbReference>
<dbReference type="PATRIC" id="fig|1009856.3.peg.555"/>
<proteinExistence type="inferred from homology"/>
<dbReference type="Pfam" id="PF01715">
    <property type="entry name" value="IPPT"/>
    <property type="match status" value="1"/>
</dbReference>
<evidence type="ECO:0000256" key="2">
    <source>
        <dbReference type="ARBA" id="ARBA00003213"/>
    </source>
</evidence>
<dbReference type="EC" id="2.5.1.75" evidence="10"/>
<dbReference type="GO" id="GO:0005524">
    <property type="term" value="F:ATP binding"/>
    <property type="evidence" value="ECO:0007669"/>
    <property type="project" value="UniProtKB-UniRule"/>
</dbReference>
<gene>
    <name evidence="14" type="primary">miaa</name>
    <name evidence="10" type="synonym">miaA</name>
    <name evidence="14" type="ORF">BUMPUSDA_CDS00036</name>
</gene>
<keyword evidence="4 10" id="KW-0808">Transferase</keyword>
<dbReference type="InterPro" id="IPR027417">
    <property type="entry name" value="P-loop_NTPase"/>
</dbReference>
<dbReference type="SUPFAM" id="SSF52540">
    <property type="entry name" value="P-loop containing nucleoside triphosphate hydrolases"/>
    <property type="match status" value="1"/>
</dbReference>
<feature type="region of interest" description="Interaction with substrate tRNA" evidence="10">
    <location>
        <begin position="47"/>
        <end position="50"/>
    </location>
</feature>
<comment type="subunit">
    <text evidence="10">Monomer.</text>
</comment>
<comment type="function">
    <text evidence="2 10 12">Catalyzes the transfer of a dimethylallyl group onto the adenine at position 37 in tRNAs that read codons beginning with uridine, leading to the formation of N6-(dimethylallyl)adenosine (i(6)A).</text>
</comment>
<feature type="site" description="Interaction with substrate tRNA" evidence="10">
    <location>
        <position position="113"/>
    </location>
</feature>
<comment type="caution">
    <text evidence="10">Lacks conserved residue(s) required for the propagation of feature annotation.</text>
</comment>
<dbReference type="PANTHER" id="PTHR11088">
    <property type="entry name" value="TRNA DIMETHYLALLYLTRANSFERASE"/>
    <property type="match status" value="1"/>
</dbReference>
<dbReference type="Gene3D" id="1.10.20.140">
    <property type="match status" value="1"/>
</dbReference>
<dbReference type="GO" id="GO:0006400">
    <property type="term" value="P:tRNA modification"/>
    <property type="evidence" value="ECO:0007669"/>
    <property type="project" value="TreeGrafter"/>
</dbReference>
<dbReference type="NCBIfam" id="TIGR00174">
    <property type="entry name" value="miaA"/>
    <property type="match status" value="1"/>
</dbReference>
<evidence type="ECO:0000256" key="8">
    <source>
        <dbReference type="ARBA" id="ARBA00022842"/>
    </source>
</evidence>
<evidence type="ECO:0000256" key="7">
    <source>
        <dbReference type="ARBA" id="ARBA00022840"/>
    </source>
</evidence>
<dbReference type="InterPro" id="IPR039657">
    <property type="entry name" value="Dimethylallyltransferase"/>
</dbReference>
<name>W0P314_BUCMP</name>
<organism evidence="14 15">
    <name type="scientific">Buchnera aphidicola str. USDA</name>
    <name type="common">Myzus persicae</name>
    <dbReference type="NCBI Taxonomy" id="1009856"/>
    <lineage>
        <taxon>Bacteria</taxon>
        <taxon>Pseudomonadati</taxon>
        <taxon>Pseudomonadota</taxon>
        <taxon>Gammaproteobacteria</taxon>
        <taxon>Enterobacterales</taxon>
        <taxon>Erwiniaceae</taxon>
        <taxon>Buchnera</taxon>
    </lineage>
</organism>
<evidence type="ECO:0000256" key="10">
    <source>
        <dbReference type="HAMAP-Rule" id="MF_00185"/>
    </source>
</evidence>
<keyword evidence="8 10" id="KW-0460">Magnesium</keyword>
<feature type="binding site" evidence="10">
    <location>
        <begin position="22"/>
        <end position="29"/>
    </location>
    <ligand>
        <name>ATP</name>
        <dbReference type="ChEBI" id="CHEBI:30616"/>
    </ligand>
</feature>
<evidence type="ECO:0000256" key="9">
    <source>
        <dbReference type="ARBA" id="ARBA00049563"/>
    </source>
</evidence>
<dbReference type="InterPro" id="IPR018022">
    <property type="entry name" value="IPT"/>
</dbReference>
<dbReference type="PANTHER" id="PTHR11088:SF60">
    <property type="entry name" value="TRNA DIMETHYLALLYLTRANSFERASE"/>
    <property type="match status" value="1"/>
</dbReference>
<dbReference type="AlphaFoldDB" id="W0P314"/>
<evidence type="ECO:0000313" key="15">
    <source>
        <dbReference type="Proteomes" id="UP000019087"/>
    </source>
</evidence>
<keyword evidence="7 10" id="KW-0067">ATP-binding</keyword>
<feature type="binding site" evidence="10">
    <location>
        <begin position="24"/>
        <end position="29"/>
    </location>
    <ligand>
        <name>substrate</name>
    </ligand>
</feature>
<feature type="site" description="Interaction with substrate tRNA" evidence="10">
    <location>
        <position position="135"/>
    </location>
</feature>
<keyword evidence="5 10" id="KW-0819">tRNA processing</keyword>
<dbReference type="HOGENOM" id="CLU_032616_0_0_6"/>
<dbReference type="KEGG" id="bapu:BUMPUSDA_CDS00036"/>
<evidence type="ECO:0000256" key="11">
    <source>
        <dbReference type="RuleBase" id="RU003783"/>
    </source>
</evidence>
<evidence type="ECO:0000256" key="4">
    <source>
        <dbReference type="ARBA" id="ARBA00022679"/>
    </source>
</evidence>